<evidence type="ECO:0000256" key="1">
    <source>
        <dbReference type="ARBA" id="ARBA00023002"/>
    </source>
</evidence>
<sequence>MKFSVQLSCDYPDPAYGGKQLYADMIEQALLADRLGFDAVSITEHHLINLLMMPAPLQFAVKIAGVTERVKIILGVAVLPLHDMRVYAGELVCADIFTDHRLLVGLGRGAFPFETARMGVPIDKTLEKFNESVAVLQALLAEEEVSWCGKYYQFEPLTVMPRPDRKIPLLMSAVKPEAIYHSTRRGFHIMTTPLAGDHQYMLDQVDAFNRGKSELGSAGEGLTLTLSRVSFLVKDEADRRAKNNIAHHYYGRFDNIRGPGVMHHGVISPLPRTVPIEKTAENLLVCTPSEMIDKLKVYESVGVDRFILNINFGNSQAEMLECIENFATQVMPHFVVDIASVPVRQAV</sequence>
<dbReference type="Pfam" id="PF00296">
    <property type="entry name" value="Bac_luciferase"/>
    <property type="match status" value="1"/>
</dbReference>
<evidence type="ECO:0000313" key="4">
    <source>
        <dbReference type="EMBL" id="CUS53028.1"/>
    </source>
</evidence>
<organism evidence="4">
    <name type="scientific">hydrothermal vent metagenome</name>
    <dbReference type="NCBI Taxonomy" id="652676"/>
    <lineage>
        <taxon>unclassified sequences</taxon>
        <taxon>metagenomes</taxon>
        <taxon>ecological metagenomes</taxon>
    </lineage>
</organism>
<dbReference type="EMBL" id="CZRL01000094">
    <property type="protein sequence ID" value="CUS53028.1"/>
    <property type="molecule type" value="Genomic_DNA"/>
</dbReference>
<reference evidence="4" key="1">
    <citation type="submission" date="2015-10" db="EMBL/GenBank/DDBJ databases">
        <authorList>
            <person name="Gilbert D.G."/>
        </authorList>
    </citation>
    <scope>NUCLEOTIDE SEQUENCE</scope>
</reference>
<accession>A0A160TVH2</accession>
<dbReference type="InterPro" id="IPR036661">
    <property type="entry name" value="Luciferase-like_sf"/>
</dbReference>
<dbReference type="Gene3D" id="3.20.20.30">
    <property type="entry name" value="Luciferase-like domain"/>
    <property type="match status" value="1"/>
</dbReference>
<gene>
    <name evidence="4" type="ORF">MGWOODY_XGa2706</name>
</gene>
<dbReference type="GO" id="GO:0004497">
    <property type="term" value="F:monooxygenase activity"/>
    <property type="evidence" value="ECO:0007669"/>
    <property type="project" value="UniProtKB-KW"/>
</dbReference>
<name>A0A160TVH2_9ZZZZ</name>
<protein>
    <submittedName>
        <fullName evidence="4">Bacterial luciferase family protein</fullName>
    </submittedName>
</protein>
<evidence type="ECO:0000256" key="2">
    <source>
        <dbReference type="ARBA" id="ARBA00023033"/>
    </source>
</evidence>
<evidence type="ECO:0000259" key="3">
    <source>
        <dbReference type="Pfam" id="PF00296"/>
    </source>
</evidence>
<dbReference type="GO" id="GO:0016705">
    <property type="term" value="F:oxidoreductase activity, acting on paired donors, with incorporation or reduction of molecular oxygen"/>
    <property type="evidence" value="ECO:0007669"/>
    <property type="project" value="InterPro"/>
</dbReference>
<keyword evidence="2" id="KW-0503">Monooxygenase</keyword>
<dbReference type="PANTHER" id="PTHR30137:SF8">
    <property type="entry name" value="BLR5498 PROTEIN"/>
    <property type="match status" value="1"/>
</dbReference>
<feature type="domain" description="Luciferase-like" evidence="3">
    <location>
        <begin position="16"/>
        <end position="305"/>
    </location>
</feature>
<dbReference type="InterPro" id="IPR050766">
    <property type="entry name" value="Bact_Lucif_Oxidored"/>
</dbReference>
<keyword evidence="1" id="KW-0560">Oxidoreductase</keyword>
<proteinExistence type="predicted"/>
<dbReference type="SUPFAM" id="SSF51679">
    <property type="entry name" value="Bacterial luciferase-like"/>
    <property type="match status" value="1"/>
</dbReference>
<dbReference type="InterPro" id="IPR011251">
    <property type="entry name" value="Luciferase-like_dom"/>
</dbReference>
<dbReference type="PANTHER" id="PTHR30137">
    <property type="entry name" value="LUCIFERASE-LIKE MONOOXYGENASE"/>
    <property type="match status" value="1"/>
</dbReference>
<dbReference type="GO" id="GO:0005829">
    <property type="term" value="C:cytosol"/>
    <property type="evidence" value="ECO:0007669"/>
    <property type="project" value="TreeGrafter"/>
</dbReference>
<dbReference type="AlphaFoldDB" id="A0A160TVH2"/>